<dbReference type="InterPro" id="IPR006059">
    <property type="entry name" value="SBP"/>
</dbReference>
<protein>
    <recommendedName>
        <fullName evidence="4">sn-glycerol-3-phosphate-binding periplasmic protein UgpB</fullName>
    </recommendedName>
</protein>
<evidence type="ECO:0000313" key="10">
    <source>
        <dbReference type="Proteomes" id="UP000274122"/>
    </source>
</evidence>
<evidence type="ECO:0000313" key="9">
    <source>
        <dbReference type="EMBL" id="VEB95030.1"/>
    </source>
</evidence>
<evidence type="ECO:0000256" key="6">
    <source>
        <dbReference type="ARBA" id="ARBA00022729"/>
    </source>
</evidence>
<proteinExistence type="inferred from homology"/>
<evidence type="ECO:0000256" key="2">
    <source>
        <dbReference type="ARBA" id="ARBA00008520"/>
    </source>
</evidence>
<dbReference type="NCBIfam" id="NF008211">
    <property type="entry name" value="PRK10974.1"/>
    <property type="match status" value="1"/>
</dbReference>
<dbReference type="Pfam" id="PF13416">
    <property type="entry name" value="SBP_bac_8"/>
    <property type="match status" value="1"/>
</dbReference>
<evidence type="ECO:0000256" key="5">
    <source>
        <dbReference type="ARBA" id="ARBA00022448"/>
    </source>
</evidence>
<gene>
    <name evidence="9" type="ORF">NCTC11466_00118</name>
</gene>
<comment type="subunit">
    <text evidence="3">The complex is composed of two ATP-binding proteins (UgpC), two transmembrane proteins (UgpA and UgpE) and a solute-binding protein (UgpB).</text>
</comment>
<evidence type="ECO:0000256" key="8">
    <source>
        <dbReference type="SAM" id="Phobius"/>
    </source>
</evidence>
<sequence>MQNGNLGCRFFCLHPLPVGEGRGEGIRPLSFVCTLSLWERAGVREKGNISPVDDETFHSPRCNHSVIQPLFFCHSSVSCYLASTKRVISRIRHNKRDTRMTSLRHTALALTLGLAFASQAMAVTTIPFWHSMDGELGKEVDSLANRFNETHPDYKIVPVYKGNYEQSLAAGIAAYRSGNAPAILQVYEVGTATMMASKAIKPVYEVFKDAGINFDESQFVPTVAGYYTDSKTGHLLSQPFNSSTPVLYYNKDAFKKAGLNPDQPPKTWQDVADYSAKLRAAGMKCGYASGWQGWIQLENFSAWHGLPFATKNNGFDGTDAVLEFNKPEQVKHIALLEAMNKKGDFTYYGRKDESTEKFYNGDCAITTASSGSLADIRQYAKFNYGVGMMPYDADVKGAPQNAIIGGASLWVMQGKDKPTYTGVAEFMQFLAKPEIAAEWHQKTGYLPITTAAYDLTRKEGFYDKNPGADTATRQMLNKPPLPFTKGLRLGNMPQIRTVVDEELESVWTGKKTPQQALDASVERGNQLLRRFEQSTKS</sequence>
<keyword evidence="8" id="KW-0812">Transmembrane</keyword>
<dbReference type="PANTHER" id="PTHR43649">
    <property type="entry name" value="ARABINOSE-BINDING PROTEIN-RELATED"/>
    <property type="match status" value="1"/>
</dbReference>
<organism evidence="9 10">
    <name type="scientific">Cedecea lapagei</name>
    <dbReference type="NCBI Taxonomy" id="158823"/>
    <lineage>
        <taxon>Bacteria</taxon>
        <taxon>Pseudomonadati</taxon>
        <taxon>Pseudomonadota</taxon>
        <taxon>Gammaproteobacteria</taxon>
        <taxon>Enterobacterales</taxon>
        <taxon>Enterobacteriaceae</taxon>
        <taxon>Cedecea</taxon>
    </lineage>
</organism>
<keyword evidence="8" id="KW-1133">Transmembrane helix</keyword>
<dbReference type="Gene3D" id="3.40.190.10">
    <property type="entry name" value="Periplasmic binding protein-like II"/>
    <property type="match status" value="2"/>
</dbReference>
<dbReference type="EMBL" id="LR134201">
    <property type="protein sequence ID" value="VEB95030.1"/>
    <property type="molecule type" value="Genomic_DNA"/>
</dbReference>
<evidence type="ECO:0000256" key="3">
    <source>
        <dbReference type="ARBA" id="ARBA00011557"/>
    </source>
</evidence>
<dbReference type="GO" id="GO:0055085">
    <property type="term" value="P:transmembrane transport"/>
    <property type="evidence" value="ECO:0007669"/>
    <property type="project" value="InterPro"/>
</dbReference>
<name>A0A3S4J8R8_9ENTR</name>
<evidence type="ECO:0000256" key="1">
    <source>
        <dbReference type="ARBA" id="ARBA00004418"/>
    </source>
</evidence>
<comment type="subcellular location">
    <subcellularLocation>
        <location evidence="1">Periplasm</location>
    </subcellularLocation>
</comment>
<dbReference type="SUPFAM" id="SSF53850">
    <property type="entry name" value="Periplasmic binding protein-like II"/>
    <property type="match status" value="1"/>
</dbReference>
<dbReference type="CDD" id="cd14748">
    <property type="entry name" value="PBP2_UgpB"/>
    <property type="match status" value="1"/>
</dbReference>
<comment type="similarity">
    <text evidence="2">Belongs to the bacterial solute-binding protein 1 family.</text>
</comment>
<keyword evidence="10" id="KW-1185">Reference proteome</keyword>
<dbReference type="KEGG" id="clap:NCTC11466_00118"/>
<dbReference type="InterPro" id="IPR006061">
    <property type="entry name" value="SBP_1_CS"/>
</dbReference>
<reference evidence="9 10" key="1">
    <citation type="submission" date="2018-12" db="EMBL/GenBank/DDBJ databases">
        <authorList>
            <consortium name="Pathogen Informatics"/>
        </authorList>
    </citation>
    <scope>NUCLEOTIDE SEQUENCE [LARGE SCALE GENOMIC DNA]</scope>
    <source>
        <strain evidence="9 10">NCTC11466</strain>
    </source>
</reference>
<keyword evidence="8" id="KW-0472">Membrane</keyword>
<feature type="transmembrane region" description="Helical" evidence="8">
    <location>
        <begin position="106"/>
        <end position="129"/>
    </location>
</feature>
<dbReference type="PROSITE" id="PS01037">
    <property type="entry name" value="SBP_BACTERIAL_1"/>
    <property type="match status" value="1"/>
</dbReference>
<accession>A0A3S4J8R8</accession>
<dbReference type="Proteomes" id="UP000274122">
    <property type="component" value="Chromosome"/>
</dbReference>
<dbReference type="AlphaFoldDB" id="A0A3S4J8R8"/>
<keyword evidence="7" id="KW-0574">Periplasm</keyword>
<dbReference type="GO" id="GO:0030288">
    <property type="term" value="C:outer membrane-bounded periplasmic space"/>
    <property type="evidence" value="ECO:0007669"/>
    <property type="project" value="UniProtKB-ARBA"/>
</dbReference>
<keyword evidence="6" id="KW-0732">Signal</keyword>
<dbReference type="InterPro" id="IPR050490">
    <property type="entry name" value="Bact_solute-bd_prot1"/>
</dbReference>
<dbReference type="PANTHER" id="PTHR43649:SF31">
    <property type="entry name" value="SN-GLYCEROL-3-PHOSPHATE-BINDING PERIPLASMIC PROTEIN UGPB"/>
    <property type="match status" value="1"/>
</dbReference>
<evidence type="ECO:0000256" key="4">
    <source>
        <dbReference type="ARBA" id="ARBA00017470"/>
    </source>
</evidence>
<keyword evidence="5" id="KW-0813">Transport</keyword>
<evidence type="ECO:0000256" key="7">
    <source>
        <dbReference type="ARBA" id="ARBA00022764"/>
    </source>
</evidence>